<dbReference type="Pfam" id="PF00132">
    <property type="entry name" value="Hexapep"/>
    <property type="match status" value="1"/>
</dbReference>
<organism evidence="1">
    <name type="scientific">marine sediment metagenome</name>
    <dbReference type="NCBI Taxonomy" id="412755"/>
    <lineage>
        <taxon>unclassified sequences</taxon>
        <taxon>metagenomes</taxon>
        <taxon>ecological metagenomes</taxon>
    </lineage>
</organism>
<gene>
    <name evidence="1" type="ORF">LCGC14_1226270</name>
</gene>
<protein>
    <recommendedName>
        <fullName evidence="2">Acyl-[acyl-carrier-protein]--UDP-N-acetylglucosamine O-acyltransferase</fullName>
    </recommendedName>
</protein>
<sequence length="128" mass="13126">MAGADELTVTREIADSASVSAKASIGPFCVIGPGVVIGDGTILGRRVAVLGRTTIGRDNVIADGCVVGAPPQDLKFQGRSTYLVVGDRNRFGVNVTAHVGTEAGGFLTRIGSDCRLDAGAHVAHDCYV</sequence>
<dbReference type="GO" id="GO:0008610">
    <property type="term" value="P:lipid biosynthetic process"/>
    <property type="evidence" value="ECO:0007669"/>
    <property type="project" value="InterPro"/>
</dbReference>
<dbReference type="InterPro" id="IPR010137">
    <property type="entry name" value="Lipid_A_LpxA"/>
</dbReference>
<name>A0A0F9L9V5_9ZZZZ</name>
<dbReference type="EMBL" id="LAZR01006503">
    <property type="protein sequence ID" value="KKM91669.1"/>
    <property type="molecule type" value="Genomic_DNA"/>
</dbReference>
<feature type="non-terminal residue" evidence="1">
    <location>
        <position position="128"/>
    </location>
</feature>
<reference evidence="1" key="1">
    <citation type="journal article" date="2015" name="Nature">
        <title>Complex archaea that bridge the gap between prokaryotes and eukaryotes.</title>
        <authorList>
            <person name="Spang A."/>
            <person name="Saw J.H."/>
            <person name="Jorgensen S.L."/>
            <person name="Zaremba-Niedzwiedzka K."/>
            <person name="Martijn J."/>
            <person name="Lind A.E."/>
            <person name="van Eijk R."/>
            <person name="Schleper C."/>
            <person name="Guy L."/>
            <person name="Ettema T.J."/>
        </authorList>
    </citation>
    <scope>NUCLEOTIDE SEQUENCE</scope>
</reference>
<evidence type="ECO:0000313" key="1">
    <source>
        <dbReference type="EMBL" id="KKM91669.1"/>
    </source>
</evidence>
<dbReference type="InterPro" id="IPR001451">
    <property type="entry name" value="Hexapep"/>
</dbReference>
<accession>A0A0F9L9V5</accession>
<dbReference type="InterPro" id="IPR011004">
    <property type="entry name" value="Trimer_LpxA-like_sf"/>
</dbReference>
<dbReference type="SUPFAM" id="SSF51161">
    <property type="entry name" value="Trimeric LpxA-like enzymes"/>
    <property type="match status" value="1"/>
</dbReference>
<comment type="caution">
    <text evidence="1">The sequence shown here is derived from an EMBL/GenBank/DDBJ whole genome shotgun (WGS) entry which is preliminary data.</text>
</comment>
<dbReference type="GO" id="GO:0008780">
    <property type="term" value="F:acyl-[acyl-carrier-protein]-UDP-N-acetylglucosamine O-acyltransferase activity"/>
    <property type="evidence" value="ECO:0007669"/>
    <property type="project" value="InterPro"/>
</dbReference>
<proteinExistence type="predicted"/>
<evidence type="ECO:0008006" key="2">
    <source>
        <dbReference type="Google" id="ProtNLM"/>
    </source>
</evidence>
<dbReference type="Gene3D" id="2.160.10.10">
    <property type="entry name" value="Hexapeptide repeat proteins"/>
    <property type="match status" value="1"/>
</dbReference>
<dbReference type="AlphaFoldDB" id="A0A0F9L9V5"/>
<dbReference type="PANTHER" id="PTHR43480">
    <property type="entry name" value="ACYL-[ACYL-CARRIER-PROTEIN]--UDP-N-ACETYLGLUCOSAMINE O-ACYLTRANSFERASE"/>
    <property type="match status" value="1"/>
</dbReference>
<dbReference type="PANTHER" id="PTHR43480:SF1">
    <property type="entry name" value="ACYL-[ACYL-CARRIER-PROTEIN]--UDP-N-ACETYLGLUCOSAMINE O-ACYLTRANSFERASE, MITOCHONDRIAL-RELATED"/>
    <property type="match status" value="1"/>
</dbReference>